<name>A0A7S3L6H6_9STRA</name>
<dbReference type="InterPro" id="IPR011043">
    <property type="entry name" value="Gal_Oxase/kelch_b-propeller"/>
</dbReference>
<proteinExistence type="predicted"/>
<feature type="compositionally biased region" description="Basic residues" evidence="1">
    <location>
        <begin position="78"/>
        <end position="103"/>
    </location>
</feature>
<protein>
    <recommendedName>
        <fullName evidence="4">Bulb-type lectin domain-containing protein</fullName>
    </recommendedName>
</protein>
<evidence type="ECO:0008006" key="4">
    <source>
        <dbReference type="Google" id="ProtNLM"/>
    </source>
</evidence>
<accession>A0A7S3L6H6</accession>
<reference evidence="3" key="1">
    <citation type="submission" date="2021-01" db="EMBL/GenBank/DDBJ databases">
        <authorList>
            <person name="Corre E."/>
            <person name="Pelletier E."/>
            <person name="Niang G."/>
            <person name="Scheremetjew M."/>
            <person name="Finn R."/>
            <person name="Kale V."/>
            <person name="Holt S."/>
            <person name="Cochrane G."/>
            <person name="Meng A."/>
            <person name="Brown T."/>
            <person name="Cohen L."/>
        </authorList>
    </citation>
    <scope>NUCLEOTIDE SEQUENCE</scope>
    <source>
        <strain evidence="3">CCMP127</strain>
    </source>
</reference>
<feature type="chain" id="PRO_5030727105" description="Bulb-type lectin domain-containing protein" evidence="2">
    <location>
        <begin position="23"/>
        <end position="519"/>
    </location>
</feature>
<keyword evidence="2" id="KW-0732">Signal</keyword>
<dbReference type="Gene3D" id="2.120.10.80">
    <property type="entry name" value="Kelch-type beta propeller"/>
    <property type="match status" value="1"/>
</dbReference>
<feature type="region of interest" description="Disordered" evidence="1">
    <location>
        <begin position="46"/>
        <end position="140"/>
    </location>
</feature>
<feature type="compositionally biased region" description="Low complexity" evidence="1">
    <location>
        <begin position="57"/>
        <end position="71"/>
    </location>
</feature>
<evidence type="ECO:0000256" key="2">
    <source>
        <dbReference type="SAM" id="SignalP"/>
    </source>
</evidence>
<organism evidence="3">
    <name type="scientific">Amphora coffeiformis</name>
    <dbReference type="NCBI Taxonomy" id="265554"/>
    <lineage>
        <taxon>Eukaryota</taxon>
        <taxon>Sar</taxon>
        <taxon>Stramenopiles</taxon>
        <taxon>Ochrophyta</taxon>
        <taxon>Bacillariophyta</taxon>
        <taxon>Bacillariophyceae</taxon>
        <taxon>Bacillariophycidae</taxon>
        <taxon>Thalassiophysales</taxon>
        <taxon>Catenulaceae</taxon>
        <taxon>Amphora</taxon>
    </lineage>
</organism>
<evidence type="ECO:0000313" key="3">
    <source>
        <dbReference type="EMBL" id="CAE0413646.1"/>
    </source>
</evidence>
<evidence type="ECO:0000256" key="1">
    <source>
        <dbReference type="SAM" id="MobiDB-lite"/>
    </source>
</evidence>
<gene>
    <name evidence="3" type="ORF">ACOF00016_LOCUS10897</name>
</gene>
<dbReference type="AlphaFoldDB" id="A0A7S3L6H6"/>
<feature type="signal peptide" evidence="2">
    <location>
        <begin position="1"/>
        <end position="22"/>
    </location>
</feature>
<feature type="compositionally biased region" description="Low complexity" evidence="1">
    <location>
        <begin position="109"/>
        <end position="135"/>
    </location>
</feature>
<dbReference type="InterPro" id="IPR015915">
    <property type="entry name" value="Kelch-typ_b-propeller"/>
</dbReference>
<sequence length="519" mass="55794">MMKLLSISGLWWFLLAVGFVHGEGLVGSNNARGLKMMMRKWNKGQMRKHYWNRDRPSYSSSSSSSKSSSKKVNAPKSLQKKSKRKRMSAKGKRIRMRPTKRTPHPTPMPSTGSAATPTRTPTTDTPTTLPSTQPTEFPPSEPLGVWVQSGSDIILDLSDGASIPPPGNVAIATSTNGDMVLAGLSGQVVAFQYDNDMEDWVQMGQTLSFAVEYLAMASSGTRIALSSSSGITRVYEYNATSRSWIPLGADITDDSIQEPVALAMSGNGSILVTGGNYNNFGGLGIPTRAYEFNTANNEWVQMGQDITDGQASNAFVDVSSDGDIVAVGYPSEEPSFARVYRYDSGTDGWIQVGQDIEGQFQFSRAGSSVVLSAMGDRIVVGDPGGGNGGIVQVFEFNEGTASWEQIGSNMGQINEFTFDTGVNVAASADGNIVTYGPYGNGYDDEAHVAVFQFDDATNDWSQLGQSLLRGNSQTGQVSAYFVSVALSFDGRVLVTGSIESKQEGSDFLFDGRVRIFTFS</sequence>
<dbReference type="EMBL" id="HBIM01013459">
    <property type="protein sequence ID" value="CAE0413646.1"/>
    <property type="molecule type" value="Transcribed_RNA"/>
</dbReference>
<dbReference type="SUPFAM" id="SSF50965">
    <property type="entry name" value="Galactose oxidase, central domain"/>
    <property type="match status" value="1"/>
</dbReference>